<keyword evidence="3" id="KW-1185">Reference proteome</keyword>
<dbReference type="OrthoDB" id="2646893at2759"/>
<organism evidence="2 3">
    <name type="scientific">Coniophora puteana (strain RWD-64-598)</name>
    <name type="common">Brown rot fungus</name>
    <dbReference type="NCBI Taxonomy" id="741705"/>
    <lineage>
        <taxon>Eukaryota</taxon>
        <taxon>Fungi</taxon>
        <taxon>Dikarya</taxon>
        <taxon>Basidiomycota</taxon>
        <taxon>Agaricomycotina</taxon>
        <taxon>Agaricomycetes</taxon>
        <taxon>Agaricomycetidae</taxon>
        <taxon>Boletales</taxon>
        <taxon>Coniophorineae</taxon>
        <taxon>Coniophoraceae</taxon>
        <taxon>Coniophora</taxon>
    </lineage>
</organism>
<feature type="transmembrane region" description="Helical" evidence="1">
    <location>
        <begin position="82"/>
        <end position="106"/>
    </location>
</feature>
<dbReference type="EMBL" id="JH711575">
    <property type="protein sequence ID" value="EIW83583.1"/>
    <property type="molecule type" value="Genomic_DNA"/>
</dbReference>
<proteinExistence type="predicted"/>
<dbReference type="GeneID" id="19200757"/>
<keyword evidence="1" id="KW-0812">Transmembrane</keyword>
<accession>A0A5M3MWQ8</accession>
<evidence type="ECO:0000313" key="2">
    <source>
        <dbReference type="EMBL" id="EIW83583.1"/>
    </source>
</evidence>
<dbReference type="KEGG" id="cput:CONPUDRAFT_135404"/>
<name>A0A5M3MWQ8_CONPW</name>
<dbReference type="AlphaFoldDB" id="A0A5M3MWQ8"/>
<comment type="caution">
    <text evidence="2">The sequence shown here is derived from an EMBL/GenBank/DDBJ whole genome shotgun (WGS) entry which is preliminary data.</text>
</comment>
<feature type="transmembrane region" description="Helical" evidence="1">
    <location>
        <begin position="118"/>
        <end position="138"/>
    </location>
</feature>
<feature type="transmembrane region" description="Helical" evidence="1">
    <location>
        <begin position="6"/>
        <end position="22"/>
    </location>
</feature>
<keyword evidence="1" id="KW-0472">Membrane</keyword>
<keyword evidence="1" id="KW-1133">Transmembrane helix</keyword>
<reference evidence="3" key="1">
    <citation type="journal article" date="2012" name="Science">
        <title>The Paleozoic origin of enzymatic lignin decomposition reconstructed from 31 fungal genomes.</title>
        <authorList>
            <person name="Floudas D."/>
            <person name="Binder M."/>
            <person name="Riley R."/>
            <person name="Barry K."/>
            <person name="Blanchette R.A."/>
            <person name="Henrissat B."/>
            <person name="Martinez A.T."/>
            <person name="Otillar R."/>
            <person name="Spatafora J.W."/>
            <person name="Yadav J.S."/>
            <person name="Aerts A."/>
            <person name="Benoit I."/>
            <person name="Boyd A."/>
            <person name="Carlson A."/>
            <person name="Copeland A."/>
            <person name="Coutinho P.M."/>
            <person name="de Vries R.P."/>
            <person name="Ferreira P."/>
            <person name="Findley K."/>
            <person name="Foster B."/>
            <person name="Gaskell J."/>
            <person name="Glotzer D."/>
            <person name="Gorecki P."/>
            <person name="Heitman J."/>
            <person name="Hesse C."/>
            <person name="Hori C."/>
            <person name="Igarashi K."/>
            <person name="Jurgens J.A."/>
            <person name="Kallen N."/>
            <person name="Kersten P."/>
            <person name="Kohler A."/>
            <person name="Kuees U."/>
            <person name="Kumar T.K.A."/>
            <person name="Kuo A."/>
            <person name="LaButti K."/>
            <person name="Larrondo L.F."/>
            <person name="Lindquist E."/>
            <person name="Ling A."/>
            <person name="Lombard V."/>
            <person name="Lucas S."/>
            <person name="Lundell T."/>
            <person name="Martin R."/>
            <person name="McLaughlin D.J."/>
            <person name="Morgenstern I."/>
            <person name="Morin E."/>
            <person name="Murat C."/>
            <person name="Nagy L.G."/>
            <person name="Nolan M."/>
            <person name="Ohm R.A."/>
            <person name="Patyshakuliyeva A."/>
            <person name="Rokas A."/>
            <person name="Ruiz-Duenas F.J."/>
            <person name="Sabat G."/>
            <person name="Salamov A."/>
            <person name="Samejima M."/>
            <person name="Schmutz J."/>
            <person name="Slot J.C."/>
            <person name="St John F."/>
            <person name="Stenlid J."/>
            <person name="Sun H."/>
            <person name="Sun S."/>
            <person name="Syed K."/>
            <person name="Tsang A."/>
            <person name="Wiebenga A."/>
            <person name="Young D."/>
            <person name="Pisabarro A."/>
            <person name="Eastwood D.C."/>
            <person name="Martin F."/>
            <person name="Cullen D."/>
            <person name="Grigoriev I.V."/>
            <person name="Hibbett D.S."/>
        </authorList>
    </citation>
    <scope>NUCLEOTIDE SEQUENCE [LARGE SCALE GENOMIC DNA]</scope>
    <source>
        <strain evidence="3">RWD-64-598 SS2</strain>
    </source>
</reference>
<evidence type="ECO:0000256" key="1">
    <source>
        <dbReference type="SAM" id="Phobius"/>
    </source>
</evidence>
<sequence>MFEVCSLIEAISLICSECLFFLRTYIMWNCQRRILYIILSLILIGLVPLMVLIAIFVFTVTFVASPVSSLDGCTAVKEPSNILPSAFVILLVVELAISGLIGIRLIRDRPHLGLLKTLMSGGAIYCFCMTLFSVANLVTASVPGVTMNMLDNYQATFHSILASRLQLNLASSQELDLPCTDTIISSLQFQRRSMNRTESYELENRTEES</sequence>
<feature type="transmembrane region" description="Helical" evidence="1">
    <location>
        <begin position="34"/>
        <end position="62"/>
    </location>
</feature>
<dbReference type="OMA" id="WNCQRRI"/>
<evidence type="ECO:0000313" key="3">
    <source>
        <dbReference type="Proteomes" id="UP000053558"/>
    </source>
</evidence>
<gene>
    <name evidence="2" type="ORF">CONPUDRAFT_135404</name>
</gene>
<dbReference type="Proteomes" id="UP000053558">
    <property type="component" value="Unassembled WGS sequence"/>
</dbReference>
<protein>
    <submittedName>
        <fullName evidence="2">Uncharacterized protein</fullName>
    </submittedName>
</protein>
<dbReference type="RefSeq" id="XP_007765551.1">
    <property type="nucleotide sequence ID" value="XM_007767361.1"/>
</dbReference>